<comment type="caution">
    <text evidence="1">The sequence shown here is derived from an EMBL/GenBank/DDBJ whole genome shotgun (WGS) entry which is preliminary data.</text>
</comment>
<evidence type="ECO:0008006" key="3">
    <source>
        <dbReference type="Google" id="ProtNLM"/>
    </source>
</evidence>
<evidence type="ECO:0000313" key="2">
    <source>
        <dbReference type="Proteomes" id="UP000486760"/>
    </source>
</evidence>
<gene>
    <name evidence="1" type="ORF">F0A17_09740</name>
</gene>
<proteinExistence type="predicted"/>
<organism evidence="1 2">
    <name type="scientific">Billgrantia pellis</name>
    <dbReference type="NCBI Taxonomy" id="2606936"/>
    <lineage>
        <taxon>Bacteria</taxon>
        <taxon>Pseudomonadati</taxon>
        <taxon>Pseudomonadota</taxon>
        <taxon>Gammaproteobacteria</taxon>
        <taxon>Oceanospirillales</taxon>
        <taxon>Halomonadaceae</taxon>
        <taxon>Billgrantia</taxon>
    </lineage>
</organism>
<reference evidence="1 2" key="1">
    <citation type="submission" date="2019-08" db="EMBL/GenBank/DDBJ databases">
        <title>Bioinformatics analysis of the strain L3 and L5.</title>
        <authorList>
            <person name="Li X."/>
        </authorList>
    </citation>
    <scope>NUCLEOTIDE SEQUENCE [LARGE SCALE GENOMIC DNA]</scope>
    <source>
        <strain evidence="1 2">L5</strain>
    </source>
</reference>
<keyword evidence="2" id="KW-1185">Reference proteome</keyword>
<dbReference type="RefSeq" id="WP_149328125.1">
    <property type="nucleotide sequence ID" value="NZ_VTPY01000003.1"/>
</dbReference>
<dbReference type="AlphaFoldDB" id="A0A7V7G1H8"/>
<dbReference type="EMBL" id="VTPY01000003">
    <property type="protein sequence ID" value="KAA0013172.1"/>
    <property type="molecule type" value="Genomic_DNA"/>
</dbReference>
<evidence type="ECO:0000313" key="1">
    <source>
        <dbReference type="EMBL" id="KAA0013172.1"/>
    </source>
</evidence>
<name>A0A7V7G1H8_9GAMM</name>
<dbReference type="Proteomes" id="UP000486760">
    <property type="component" value="Unassembled WGS sequence"/>
</dbReference>
<protein>
    <recommendedName>
        <fullName evidence="3">Type 4 fimbrial biogenesis protein PilX N-terminal domain-containing protein</fullName>
    </recommendedName>
</protein>
<accession>A0A7V7G1H8</accession>
<sequence length="377" mass="39715">MKQQRGAALVAVLSLLTGSMMLGLSGIQSTLIEERLAGNYKAATEAQMGAEKAVSVGWGESGSGVSVGDFDATRSRLDVRAYSWPEFSGLSDISINACNGNLVCHYYLLQEGSDFFIAGVGAVVSEGRVSAVSQPIFARLEFTPSPNPVFTNGLLSADYIWVTGQSTVHGNVHSNGTVDISLREGSEALVTDGTNGMVEVPLPGQRPEDEDMSVCGGTSPPAYCYKSYDTTVFAEYQAREGVINDCNIDIDTVNDGDTVFCAGDMVVDGGAIESQRITLVATGNITMNGATSSGGTESEVGLFVIAGQDIEFNGSTDNYGVFWAGGYVRQNGNSSLYGAIVAGTYIRSNGGIDFISLDNVTNPDTFVPSKPRIVAWQ</sequence>